<dbReference type="Gene3D" id="1.25.10.10">
    <property type="entry name" value="Leucine-rich Repeat Variant"/>
    <property type="match status" value="1"/>
</dbReference>
<dbReference type="Gramene" id="PHT71299">
    <property type="protein sequence ID" value="PHT71299"/>
    <property type="gene ID" value="T459_26403"/>
</dbReference>
<dbReference type="STRING" id="4072.A0A2G2YNG1"/>
<reference evidence="4 5" key="2">
    <citation type="journal article" date="2017" name="Genome Biol.">
        <title>New reference genome sequences of hot pepper reveal the massive evolution of plant disease-resistance genes by retroduplication.</title>
        <authorList>
            <person name="Kim S."/>
            <person name="Park J."/>
            <person name="Yeom S.I."/>
            <person name="Kim Y.M."/>
            <person name="Seo E."/>
            <person name="Kim K.T."/>
            <person name="Kim M.S."/>
            <person name="Lee J.M."/>
            <person name="Cheong K."/>
            <person name="Shin H.S."/>
            <person name="Kim S.B."/>
            <person name="Han K."/>
            <person name="Lee J."/>
            <person name="Park M."/>
            <person name="Lee H.A."/>
            <person name="Lee H.Y."/>
            <person name="Lee Y."/>
            <person name="Oh S."/>
            <person name="Lee J.H."/>
            <person name="Choi E."/>
            <person name="Choi E."/>
            <person name="Lee S.E."/>
            <person name="Jeon J."/>
            <person name="Kim H."/>
            <person name="Choi G."/>
            <person name="Song H."/>
            <person name="Lee J."/>
            <person name="Lee S.C."/>
            <person name="Kwon J.K."/>
            <person name="Lee H.Y."/>
            <person name="Koo N."/>
            <person name="Hong Y."/>
            <person name="Kim R.W."/>
            <person name="Kang W.H."/>
            <person name="Huh J.H."/>
            <person name="Kang B.C."/>
            <person name="Yang T.J."/>
            <person name="Lee Y.H."/>
            <person name="Bennetzen J.L."/>
            <person name="Choi D."/>
        </authorList>
    </citation>
    <scope>NUCLEOTIDE SEQUENCE [LARGE SCALE GENOMIC DNA]</scope>
    <source>
        <strain evidence="5">cv. CM334</strain>
    </source>
</reference>
<dbReference type="SUPFAM" id="SSF48371">
    <property type="entry name" value="ARM repeat"/>
    <property type="match status" value="1"/>
</dbReference>
<dbReference type="GO" id="GO:0071013">
    <property type="term" value="C:catalytic step 2 spliceosome"/>
    <property type="evidence" value="ECO:0000318"/>
    <property type="project" value="GO_Central"/>
</dbReference>
<dbReference type="GO" id="GO:0000245">
    <property type="term" value="P:spliceosomal complex assembly"/>
    <property type="evidence" value="ECO:0000318"/>
    <property type="project" value="GO_Central"/>
</dbReference>
<organism evidence="4 5">
    <name type="scientific">Capsicum annuum</name>
    <name type="common">Capsicum pepper</name>
    <dbReference type="NCBI Taxonomy" id="4072"/>
    <lineage>
        <taxon>Eukaryota</taxon>
        <taxon>Viridiplantae</taxon>
        <taxon>Streptophyta</taxon>
        <taxon>Embryophyta</taxon>
        <taxon>Tracheophyta</taxon>
        <taxon>Spermatophyta</taxon>
        <taxon>Magnoliopsida</taxon>
        <taxon>eudicotyledons</taxon>
        <taxon>Gunneridae</taxon>
        <taxon>Pentapetalae</taxon>
        <taxon>asterids</taxon>
        <taxon>lamiids</taxon>
        <taxon>Solanales</taxon>
        <taxon>Solanaceae</taxon>
        <taxon>Solanoideae</taxon>
        <taxon>Capsiceae</taxon>
        <taxon>Capsicum</taxon>
    </lineage>
</organism>
<reference evidence="4 5" key="1">
    <citation type="journal article" date="2014" name="Nat. Genet.">
        <title>Genome sequence of the hot pepper provides insights into the evolution of pungency in Capsicum species.</title>
        <authorList>
            <person name="Kim S."/>
            <person name="Park M."/>
            <person name="Yeom S.I."/>
            <person name="Kim Y.M."/>
            <person name="Lee J.M."/>
            <person name="Lee H.A."/>
            <person name="Seo E."/>
            <person name="Choi J."/>
            <person name="Cheong K."/>
            <person name="Kim K.T."/>
            <person name="Jung K."/>
            <person name="Lee G.W."/>
            <person name="Oh S.K."/>
            <person name="Bae C."/>
            <person name="Kim S.B."/>
            <person name="Lee H.Y."/>
            <person name="Kim S.Y."/>
            <person name="Kim M.S."/>
            <person name="Kang B.C."/>
            <person name="Jo Y.D."/>
            <person name="Yang H.B."/>
            <person name="Jeong H.J."/>
            <person name="Kang W.H."/>
            <person name="Kwon J.K."/>
            <person name="Shin C."/>
            <person name="Lim J.Y."/>
            <person name="Park J.H."/>
            <person name="Huh J.H."/>
            <person name="Kim J.S."/>
            <person name="Kim B.D."/>
            <person name="Cohen O."/>
            <person name="Paran I."/>
            <person name="Suh M.C."/>
            <person name="Lee S.B."/>
            <person name="Kim Y.K."/>
            <person name="Shin Y."/>
            <person name="Noh S.J."/>
            <person name="Park J."/>
            <person name="Seo Y.S."/>
            <person name="Kwon S.Y."/>
            <person name="Kim H.A."/>
            <person name="Park J.M."/>
            <person name="Kim H.J."/>
            <person name="Choi S.B."/>
            <person name="Bosland P.W."/>
            <person name="Reeves G."/>
            <person name="Jo S.H."/>
            <person name="Lee B.W."/>
            <person name="Cho H.T."/>
            <person name="Choi H.S."/>
            <person name="Lee M.S."/>
            <person name="Yu Y."/>
            <person name="Do Choi Y."/>
            <person name="Park B.S."/>
            <person name="van Deynze A."/>
            <person name="Ashrafi H."/>
            <person name="Hill T."/>
            <person name="Kim W.T."/>
            <person name="Pai H.S."/>
            <person name="Ahn H.K."/>
            <person name="Yeam I."/>
            <person name="Giovannoni J.J."/>
            <person name="Rose J.K."/>
            <person name="Sorensen I."/>
            <person name="Lee S.J."/>
            <person name="Kim R.W."/>
            <person name="Choi I.Y."/>
            <person name="Choi B.S."/>
            <person name="Lim J.S."/>
            <person name="Lee Y.H."/>
            <person name="Choi D."/>
        </authorList>
    </citation>
    <scope>NUCLEOTIDE SEQUENCE [LARGE SCALE GENOMIC DNA]</scope>
    <source>
        <strain evidence="5">cv. CM334</strain>
    </source>
</reference>
<evidence type="ECO:0008006" key="6">
    <source>
        <dbReference type="Google" id="ProtNLM"/>
    </source>
</evidence>
<evidence type="ECO:0000313" key="4">
    <source>
        <dbReference type="EMBL" id="PHT71299.1"/>
    </source>
</evidence>
<dbReference type="PANTHER" id="PTHR12097">
    <property type="entry name" value="SPLICING FACTOR 3B, SUBUNIT 1-RELATED"/>
    <property type="match status" value="1"/>
</dbReference>
<comment type="caution">
    <text evidence="4">The sequence shown here is derived from an EMBL/GenBank/DDBJ whole genome shotgun (WGS) entry which is preliminary data.</text>
</comment>
<feature type="region of interest" description="Disordered" evidence="3">
    <location>
        <begin position="1"/>
        <end position="31"/>
    </location>
</feature>
<dbReference type="SMR" id="A0A2G2YNG1"/>
<keyword evidence="5" id="KW-1185">Reference proteome</keyword>
<keyword evidence="2" id="KW-0507">mRNA processing</keyword>
<gene>
    <name evidence="4" type="ORF">T459_26403</name>
</gene>
<dbReference type="InterPro" id="IPR016024">
    <property type="entry name" value="ARM-type_fold"/>
</dbReference>
<dbReference type="InterPro" id="IPR011989">
    <property type="entry name" value="ARM-like"/>
</dbReference>
<comment type="similarity">
    <text evidence="1">Belongs to the SF3B1 family.</text>
</comment>
<evidence type="ECO:0000256" key="1">
    <source>
        <dbReference type="ARBA" id="ARBA00005754"/>
    </source>
</evidence>
<dbReference type="OrthoDB" id="1729909at2759"/>
<dbReference type="AlphaFoldDB" id="A0A2G2YNG1"/>
<dbReference type="GO" id="GO:0003729">
    <property type="term" value="F:mRNA binding"/>
    <property type="evidence" value="ECO:0000318"/>
    <property type="project" value="GO_Central"/>
</dbReference>
<evidence type="ECO:0000256" key="3">
    <source>
        <dbReference type="SAM" id="MobiDB-lite"/>
    </source>
</evidence>
<keyword evidence="2" id="KW-0747">Spliceosome</keyword>
<accession>A0A2G2YNG1</accession>
<dbReference type="GO" id="GO:0071004">
    <property type="term" value="C:U2-type prespliceosome"/>
    <property type="evidence" value="ECO:0000318"/>
    <property type="project" value="GO_Central"/>
</dbReference>
<dbReference type="GO" id="GO:0005686">
    <property type="term" value="C:U2 snRNP"/>
    <property type="evidence" value="ECO:0000318"/>
    <property type="project" value="GO_Central"/>
</dbReference>
<feature type="compositionally biased region" description="Basic and acidic residues" evidence="3">
    <location>
        <begin position="1"/>
        <end position="14"/>
    </location>
</feature>
<protein>
    <recommendedName>
        <fullName evidence="6">Splicing factor 3B subunit 1-like</fullName>
    </recommendedName>
</protein>
<dbReference type="GO" id="GO:0005689">
    <property type="term" value="C:U12-type spliceosomal complex"/>
    <property type="evidence" value="ECO:0000318"/>
    <property type="project" value="GO_Central"/>
</dbReference>
<dbReference type="EMBL" id="AYRZ02000010">
    <property type="protein sequence ID" value="PHT71299.1"/>
    <property type="molecule type" value="Genomic_DNA"/>
</dbReference>
<dbReference type="OMA" id="RIMWTRT"/>
<dbReference type="InterPro" id="IPR038737">
    <property type="entry name" value="SF3b_su1-like"/>
</dbReference>
<sequence length="373" mass="42753">MEQRMRRKKTEMSMRRKRMEQQFTPERKEMEEELSKMSIMREMEEQFALERDKKVHELASITTMTQEGEKKKMVHDTLLLTRFMLIDEHYDVRVEGREIIYKLSKAAGLSVMVDALLSNVHSVDESDRIIDVQCFCIVASALGVAGLLPFLREVCDSAKSWQARHTGSMIVHQMTIFVGRAVVPHLRSLVETIGRGLNDDIKKVRTTTALALAVLAQVAAPNDINSFDSVLKPLWKGVRSHRGDDLATFLKAIGFIIPLMNAVDASYYTREVMVVLIREFQSPDVDVKVLKQCMSTEGVEPDYLPEFFSNFSFRRRFLDHRNYKQLVETTVAMARKVGVADIVARIAQDLKDESDVLYKIMVIKTIEKESPMK</sequence>
<dbReference type="Proteomes" id="UP000222542">
    <property type="component" value="Unassembled WGS sequence"/>
</dbReference>
<name>A0A2G2YNG1_CAPAN</name>
<evidence type="ECO:0000313" key="5">
    <source>
        <dbReference type="Proteomes" id="UP000222542"/>
    </source>
</evidence>
<evidence type="ECO:0000256" key="2">
    <source>
        <dbReference type="ARBA" id="ARBA00022728"/>
    </source>
</evidence>
<keyword evidence="2" id="KW-0508">mRNA splicing</keyword>
<proteinExistence type="inferred from homology"/>